<dbReference type="GO" id="GO:0042546">
    <property type="term" value="P:cell wall biogenesis"/>
    <property type="evidence" value="ECO:0007669"/>
    <property type="project" value="InterPro"/>
</dbReference>
<evidence type="ECO:0000256" key="6">
    <source>
        <dbReference type="PIRSR" id="PIRSR005604-1"/>
    </source>
</evidence>
<keyword evidence="8" id="KW-0052">Apoplast</keyword>
<dbReference type="InterPro" id="IPR044791">
    <property type="entry name" value="Beta-glucanase/XTH"/>
</dbReference>
<dbReference type="Pfam" id="PF00722">
    <property type="entry name" value="Glyco_hydro_16"/>
    <property type="match status" value="1"/>
</dbReference>
<comment type="subcellular location">
    <subcellularLocation>
        <location evidence="8">Secreted</location>
        <location evidence="8">Cell wall</location>
    </subcellularLocation>
    <subcellularLocation>
        <location evidence="8">Secreted</location>
        <location evidence="8">Extracellular space</location>
        <location evidence="8">Apoplast</location>
    </subcellularLocation>
</comment>
<feature type="domain" description="GH16" evidence="9">
    <location>
        <begin position="2"/>
        <end position="209"/>
    </location>
</feature>
<comment type="PTM">
    <text evidence="8">Contains at least one intrachain disulfide bond essential for its enzymatic activity.</text>
</comment>
<dbReference type="AlphaFoldDB" id="A0A176WQ26"/>
<keyword evidence="5 8" id="KW-0326">Glycosidase</keyword>
<evidence type="ECO:0000313" key="11">
    <source>
        <dbReference type="Proteomes" id="UP000077202"/>
    </source>
</evidence>
<evidence type="ECO:0000256" key="4">
    <source>
        <dbReference type="ARBA" id="ARBA00023180"/>
    </source>
</evidence>
<keyword evidence="2 8" id="KW-0378">Hydrolase</keyword>
<comment type="function">
    <text evidence="8">Catalyzes xyloglucan endohydrolysis (XEH) and/or endotransglycosylation (XET). Cleaves and religates xyloglucan polymers, an essential constituent of the primary cell wall, and thereby participates in cell wall construction of growing tissues.</text>
</comment>
<dbReference type="CDD" id="cd02176">
    <property type="entry name" value="GH16_XET"/>
    <property type="match status" value="1"/>
</dbReference>
<keyword evidence="4" id="KW-0325">Glycoprotein</keyword>
<dbReference type="Proteomes" id="UP000077202">
    <property type="component" value="Unassembled WGS sequence"/>
</dbReference>
<reference evidence="10" key="1">
    <citation type="submission" date="2016-03" db="EMBL/GenBank/DDBJ databases">
        <title>Mechanisms controlling the formation of the plant cell surface in tip-growing cells are functionally conserved among land plants.</title>
        <authorList>
            <person name="Honkanen S."/>
            <person name="Jones V.A."/>
            <person name="Morieri G."/>
            <person name="Champion C."/>
            <person name="Hetherington A.J."/>
            <person name="Kelly S."/>
            <person name="Saint-Marcoux D."/>
            <person name="Proust H."/>
            <person name="Prescott H."/>
            <person name="Dolan L."/>
        </authorList>
    </citation>
    <scope>NUCLEOTIDE SEQUENCE [LARGE SCALE GENOMIC DNA]</scope>
    <source>
        <tissue evidence="10">Whole gametophyte</tissue>
    </source>
</reference>
<dbReference type="InterPro" id="IPR013320">
    <property type="entry name" value="ConA-like_dom_sf"/>
</dbReference>
<evidence type="ECO:0000256" key="8">
    <source>
        <dbReference type="RuleBase" id="RU361120"/>
    </source>
</evidence>
<dbReference type="PIRSF" id="PIRSF005604">
    <property type="entry name" value="XET"/>
    <property type="match status" value="1"/>
</dbReference>
<organism evidence="10 11">
    <name type="scientific">Marchantia polymorpha subsp. ruderalis</name>
    <dbReference type="NCBI Taxonomy" id="1480154"/>
    <lineage>
        <taxon>Eukaryota</taxon>
        <taxon>Viridiplantae</taxon>
        <taxon>Streptophyta</taxon>
        <taxon>Embryophyta</taxon>
        <taxon>Marchantiophyta</taxon>
        <taxon>Marchantiopsida</taxon>
        <taxon>Marchantiidae</taxon>
        <taxon>Marchantiales</taxon>
        <taxon>Marchantiaceae</taxon>
        <taxon>Marchantia</taxon>
    </lineage>
</organism>
<name>A0A176WQ26_MARPO</name>
<feature type="active site" description="Nucleophile" evidence="6">
    <location>
        <position position="97"/>
    </location>
</feature>
<keyword evidence="8" id="KW-0134">Cell wall</keyword>
<dbReference type="GO" id="GO:0071555">
    <property type="term" value="P:cell wall organization"/>
    <property type="evidence" value="ECO:0007669"/>
    <property type="project" value="UniProtKB-KW"/>
</dbReference>
<comment type="caution">
    <text evidence="10">The sequence shown here is derived from an EMBL/GenBank/DDBJ whole genome shotgun (WGS) entry which is preliminary data.</text>
</comment>
<dbReference type="Pfam" id="PF06955">
    <property type="entry name" value="XET_C"/>
    <property type="match status" value="1"/>
</dbReference>
<evidence type="ECO:0000256" key="3">
    <source>
        <dbReference type="ARBA" id="ARBA00023157"/>
    </source>
</evidence>
<feature type="glycosylation site" description="N-linked (GlcNAc...) asparagine" evidence="7">
    <location>
        <position position="105"/>
    </location>
</feature>
<protein>
    <recommendedName>
        <fullName evidence="8">Xyloglucan endotransglucosylase/hydrolase</fullName>
        <ecNumber evidence="8">2.4.1.207</ecNumber>
    </recommendedName>
</protein>
<evidence type="ECO:0000259" key="9">
    <source>
        <dbReference type="PROSITE" id="PS51762"/>
    </source>
</evidence>
<dbReference type="InterPro" id="IPR016455">
    <property type="entry name" value="XTH"/>
</dbReference>
<keyword evidence="8" id="KW-0732">Signal</keyword>
<dbReference type="PANTHER" id="PTHR31062">
    <property type="entry name" value="XYLOGLUCAN ENDOTRANSGLUCOSYLASE/HYDROLASE PROTEIN 8-RELATED"/>
    <property type="match status" value="1"/>
</dbReference>
<dbReference type="GO" id="GO:0048046">
    <property type="term" value="C:apoplast"/>
    <property type="evidence" value="ECO:0007669"/>
    <property type="project" value="UniProtKB-SubCell"/>
</dbReference>
<evidence type="ECO:0000256" key="1">
    <source>
        <dbReference type="ARBA" id="ARBA00022679"/>
    </source>
</evidence>
<evidence type="ECO:0000313" key="10">
    <source>
        <dbReference type="EMBL" id="OAE34721.1"/>
    </source>
</evidence>
<dbReference type="PROSITE" id="PS01034">
    <property type="entry name" value="GH16_1"/>
    <property type="match status" value="1"/>
</dbReference>
<dbReference type="InterPro" id="IPR008263">
    <property type="entry name" value="GH16_AS"/>
</dbReference>
<evidence type="ECO:0000256" key="5">
    <source>
        <dbReference type="ARBA" id="ARBA00023295"/>
    </source>
</evidence>
<evidence type="ECO:0000256" key="2">
    <source>
        <dbReference type="ARBA" id="ARBA00022801"/>
    </source>
</evidence>
<comment type="similarity">
    <text evidence="8">Belongs to the glycosyl hydrolase 16 family.</text>
</comment>
<dbReference type="InterPro" id="IPR000757">
    <property type="entry name" value="Beta-glucanase-like"/>
</dbReference>
<feature type="chain" id="PRO_5007948811" description="Xyloglucan endotransglucosylase/hydrolase" evidence="8">
    <location>
        <begin position="22"/>
        <end position="287"/>
    </location>
</feature>
<feature type="signal peptide" evidence="8">
    <location>
        <begin position="1"/>
        <end position="21"/>
    </location>
</feature>
<proteinExistence type="inferred from homology"/>
<keyword evidence="11" id="KW-1185">Reference proteome</keyword>
<feature type="active site" description="Proton donor" evidence="6">
    <location>
        <position position="101"/>
    </location>
</feature>
<dbReference type="GO" id="GO:0016762">
    <property type="term" value="F:xyloglucan:xyloglucosyl transferase activity"/>
    <property type="evidence" value="ECO:0007669"/>
    <property type="project" value="UniProtKB-EC"/>
</dbReference>
<keyword evidence="3" id="KW-1015">Disulfide bond</keyword>
<dbReference type="GO" id="GO:0010411">
    <property type="term" value="P:xyloglucan metabolic process"/>
    <property type="evidence" value="ECO:0007669"/>
    <property type="project" value="InterPro"/>
</dbReference>
<gene>
    <name evidence="10" type="ORF">AXG93_700s1030</name>
</gene>
<keyword evidence="8" id="KW-0964">Secreted</keyword>
<dbReference type="EMBL" id="LVLJ01000325">
    <property type="protein sequence ID" value="OAE34721.1"/>
    <property type="molecule type" value="Genomic_DNA"/>
</dbReference>
<dbReference type="EC" id="2.4.1.207" evidence="8"/>
<dbReference type="PROSITE" id="PS51762">
    <property type="entry name" value="GH16_2"/>
    <property type="match status" value="1"/>
</dbReference>
<keyword evidence="8" id="KW-0961">Cell wall biogenesis/degradation</keyword>
<dbReference type="SUPFAM" id="SSF49899">
    <property type="entry name" value="Concanavalin A-like lectins/glucanases"/>
    <property type="match status" value="1"/>
</dbReference>
<evidence type="ECO:0000256" key="7">
    <source>
        <dbReference type="PIRSR" id="PIRSR005604-2"/>
    </source>
</evidence>
<accession>A0A176WQ26</accession>
<dbReference type="GO" id="GO:0004553">
    <property type="term" value="F:hydrolase activity, hydrolyzing O-glycosyl compounds"/>
    <property type="evidence" value="ECO:0007669"/>
    <property type="project" value="InterPro"/>
</dbReference>
<dbReference type="Gene3D" id="2.60.120.200">
    <property type="match status" value="1"/>
</dbReference>
<dbReference type="InterPro" id="IPR010713">
    <property type="entry name" value="XET_C"/>
</dbReference>
<keyword evidence="1 8" id="KW-0808">Transferase</keyword>
<sequence length="287" mass="32725">MTIRGVLTVSIALVLLGTVSAGFYDDYRIIWGGQNIVANDATSEVKLIMTESAGASFATKDVYLYGSFSVKYKLVPGDSAGTVTAFYMTSYDGRQDEIDFEFLGNVSGQPYLLHTNLFANGKGARESQFFLWFDPTADYHNYTIVWNQKQIIWLVDDIPIRIHRNIHPSVYPRLKPMGVHGTLFEASSWATRGGAVPIDWTKAPFSVSYKDFTFRSCRVYNGNTYPCRVNVKKNSWERPQYQSLNAVQRAQLRDVRARYMTYDYCNDRVRYPVQSMECPYNAQGYAL</sequence>